<evidence type="ECO:0000256" key="13">
    <source>
        <dbReference type="ARBA" id="ARBA00022833"/>
    </source>
</evidence>
<proteinExistence type="inferred from homology"/>
<evidence type="ECO:0000256" key="12">
    <source>
        <dbReference type="ARBA" id="ARBA00022786"/>
    </source>
</evidence>
<dbReference type="Proteomes" id="UP000507470">
    <property type="component" value="Unassembled WGS sequence"/>
</dbReference>
<comment type="catalytic activity">
    <reaction evidence="1 18">
        <text>S-ubiquitinyl-[E2 ubiquitin-conjugating enzyme]-L-cysteine + [acceptor protein]-L-lysine = [E2 ubiquitin-conjugating enzyme]-L-cysteine + N(6)-ubiquitinyl-[acceptor protein]-L-lysine.</text>
        <dbReference type="EC" id="2.3.2.27"/>
    </reaction>
</comment>
<name>A0A6J8DHT2_MYTCO</name>
<comment type="similarity">
    <text evidence="4 18">Belongs to the NSE1 family.</text>
</comment>
<dbReference type="SUPFAM" id="SSF57889">
    <property type="entry name" value="Cysteine-rich domain"/>
    <property type="match status" value="1"/>
</dbReference>
<evidence type="ECO:0000313" key="21">
    <source>
        <dbReference type="EMBL" id="CAC5407575.1"/>
    </source>
</evidence>
<dbReference type="GO" id="GO:0000724">
    <property type="term" value="P:double-strand break repair via homologous recombination"/>
    <property type="evidence" value="ECO:0007669"/>
    <property type="project" value="TreeGrafter"/>
</dbReference>
<evidence type="ECO:0000256" key="4">
    <source>
        <dbReference type="ARBA" id="ARBA00010258"/>
    </source>
</evidence>
<dbReference type="FunFam" id="3.90.1150.220:FF:000001">
    <property type="entry name" value="Non-structural maintenance of chromosomes element 1 homolog"/>
    <property type="match status" value="1"/>
</dbReference>
<dbReference type="GO" id="GO:0030915">
    <property type="term" value="C:Smc5-Smc6 complex"/>
    <property type="evidence" value="ECO:0007669"/>
    <property type="project" value="UniProtKB-UniRule"/>
</dbReference>
<evidence type="ECO:0000256" key="17">
    <source>
        <dbReference type="ARBA" id="ARBA00023242"/>
    </source>
</evidence>
<evidence type="ECO:0000256" key="16">
    <source>
        <dbReference type="ARBA" id="ARBA00023204"/>
    </source>
</evidence>
<evidence type="ECO:0000256" key="1">
    <source>
        <dbReference type="ARBA" id="ARBA00000900"/>
    </source>
</evidence>
<dbReference type="GO" id="GO:0008270">
    <property type="term" value="F:zinc ion binding"/>
    <property type="evidence" value="ECO:0007669"/>
    <property type="project" value="UniProtKB-KW"/>
</dbReference>
<keyword evidence="21" id="KW-0012">Acyltransferase</keyword>
<dbReference type="Pfam" id="PF07574">
    <property type="entry name" value="SMC_Nse1"/>
    <property type="match status" value="1"/>
</dbReference>
<dbReference type="InterPro" id="IPR011513">
    <property type="entry name" value="Nse1"/>
</dbReference>
<evidence type="ECO:0000256" key="19">
    <source>
        <dbReference type="SAM" id="MobiDB-lite"/>
    </source>
</evidence>
<dbReference type="GO" id="GO:0005634">
    <property type="term" value="C:nucleus"/>
    <property type="evidence" value="ECO:0007669"/>
    <property type="project" value="UniProtKB-SubCell"/>
</dbReference>
<accession>A0A6J8DHT2</accession>
<feature type="domain" description="Non-structural maintenance of chromosomes element 1 RING C4HC3-type" evidence="20">
    <location>
        <begin position="191"/>
        <end position="230"/>
    </location>
</feature>
<gene>
    <name evidence="21" type="ORF">MCOR_41034</name>
</gene>
<keyword evidence="9 18" id="KW-0479">Metal-binding</keyword>
<keyword evidence="8 18" id="KW-0808">Transferase</keyword>
<dbReference type="EC" id="2.3.2.27" evidence="5 18"/>
<comment type="subcellular location">
    <subcellularLocation>
        <location evidence="3">Chromosome</location>
        <location evidence="3">Telomere</location>
    </subcellularLocation>
    <subcellularLocation>
        <location evidence="2 18">Nucleus</location>
    </subcellularLocation>
</comment>
<dbReference type="PANTHER" id="PTHR20973">
    <property type="entry name" value="NON-SMC ELEMENT 1-RELATED"/>
    <property type="match status" value="1"/>
</dbReference>
<keyword evidence="14" id="KW-0779">Telomere</keyword>
<dbReference type="FunFam" id="1.10.10.10:FF:000270">
    <property type="entry name" value="Non-structural maintenance of chromosomes element 1 homolog"/>
    <property type="match status" value="1"/>
</dbReference>
<feature type="region of interest" description="Disordered" evidence="19">
    <location>
        <begin position="244"/>
        <end position="264"/>
    </location>
</feature>
<dbReference type="PANTHER" id="PTHR20973:SF0">
    <property type="entry name" value="NON-STRUCTURAL MAINTENANCE OF CHROMOSOMES ELEMENT 1 HOMOLOG"/>
    <property type="match status" value="1"/>
</dbReference>
<evidence type="ECO:0000256" key="15">
    <source>
        <dbReference type="ARBA" id="ARBA00023172"/>
    </source>
</evidence>
<evidence type="ECO:0000256" key="18">
    <source>
        <dbReference type="RuleBase" id="RU368018"/>
    </source>
</evidence>
<dbReference type="OrthoDB" id="185455at2759"/>
<comment type="subunit">
    <text evidence="18">Component of the Smc5-Smc6 complex.</text>
</comment>
<evidence type="ECO:0000256" key="2">
    <source>
        <dbReference type="ARBA" id="ARBA00004123"/>
    </source>
</evidence>
<keyword evidence="11 18" id="KW-0863">Zinc-finger</keyword>
<evidence type="ECO:0000256" key="3">
    <source>
        <dbReference type="ARBA" id="ARBA00004574"/>
    </source>
</evidence>
<keyword evidence="12 18" id="KW-0833">Ubl conjugation pathway</keyword>
<protein>
    <recommendedName>
        <fullName evidence="6 18">Non-structural maintenance of chromosomes element 1 homolog</fullName>
        <ecNumber evidence="5 18">2.3.2.27</ecNumber>
    </recommendedName>
</protein>
<evidence type="ECO:0000256" key="7">
    <source>
        <dbReference type="ARBA" id="ARBA00022454"/>
    </source>
</evidence>
<evidence type="ECO:0000256" key="10">
    <source>
        <dbReference type="ARBA" id="ARBA00022763"/>
    </source>
</evidence>
<evidence type="ECO:0000256" key="9">
    <source>
        <dbReference type="ARBA" id="ARBA00022723"/>
    </source>
</evidence>
<evidence type="ECO:0000256" key="6">
    <source>
        <dbReference type="ARBA" id="ARBA00019422"/>
    </source>
</evidence>
<dbReference type="InterPro" id="IPR036388">
    <property type="entry name" value="WH-like_DNA-bd_sf"/>
</dbReference>
<evidence type="ECO:0000256" key="8">
    <source>
        <dbReference type="ARBA" id="ARBA00022679"/>
    </source>
</evidence>
<keyword evidence="17 18" id="KW-0539">Nucleus</keyword>
<dbReference type="GO" id="GO:0061630">
    <property type="term" value="F:ubiquitin protein ligase activity"/>
    <property type="evidence" value="ECO:0007669"/>
    <property type="project" value="UniProtKB-EC"/>
</dbReference>
<dbReference type="GO" id="GO:0000781">
    <property type="term" value="C:chromosome, telomeric region"/>
    <property type="evidence" value="ECO:0007669"/>
    <property type="project" value="UniProtKB-SubCell"/>
</dbReference>
<dbReference type="Gene3D" id="3.30.40.10">
    <property type="entry name" value="Zinc/RING finger domain, C3HC4 (zinc finger)"/>
    <property type="match status" value="1"/>
</dbReference>
<dbReference type="Gene3D" id="3.90.1150.220">
    <property type="match status" value="1"/>
</dbReference>
<keyword evidence="7" id="KW-0158">Chromosome</keyword>
<dbReference type="InterPro" id="IPR013083">
    <property type="entry name" value="Znf_RING/FYVE/PHD"/>
</dbReference>
<organism evidence="21 22">
    <name type="scientific">Mytilus coruscus</name>
    <name type="common">Sea mussel</name>
    <dbReference type="NCBI Taxonomy" id="42192"/>
    <lineage>
        <taxon>Eukaryota</taxon>
        <taxon>Metazoa</taxon>
        <taxon>Spiralia</taxon>
        <taxon>Lophotrochozoa</taxon>
        <taxon>Mollusca</taxon>
        <taxon>Bivalvia</taxon>
        <taxon>Autobranchia</taxon>
        <taxon>Pteriomorphia</taxon>
        <taxon>Mytilida</taxon>
        <taxon>Mytiloidea</taxon>
        <taxon>Mytilidae</taxon>
        <taxon>Mytilinae</taxon>
        <taxon>Mytilus</taxon>
    </lineage>
</organism>
<evidence type="ECO:0000256" key="5">
    <source>
        <dbReference type="ARBA" id="ARBA00012483"/>
    </source>
</evidence>
<dbReference type="AlphaFoldDB" id="A0A6J8DHT2"/>
<dbReference type="InterPro" id="IPR014857">
    <property type="entry name" value="Nse1_RING_C4HC3-type"/>
</dbReference>
<sequence length="264" mass="30667">MSMKDSHKLFLQSFMSRGLLDAKEVRQLYRTCCLKFNEKYAEKEEDQKAHLLEFVRTINRNIQPFHMEIKKGVSEEEGKSFYCLVCTSDTSITKLASDYTQPEMEFFKRLIESIIDSDNGEIGSTSAINSVDKLEKVNKKLSKQDAQNLLERLEAQKWIKISRGRVSLATRALLELEQYILEVYSNITDKCNVCKRLCVKGQSCDSCNTKLHFHCAIRFFQNKENPRCPNKECGVNWAHEIPNRSTDVEMPSTQQESRKRKTRT</sequence>
<evidence type="ECO:0000256" key="11">
    <source>
        <dbReference type="ARBA" id="ARBA00022771"/>
    </source>
</evidence>
<evidence type="ECO:0000256" key="14">
    <source>
        <dbReference type="ARBA" id="ARBA00022895"/>
    </source>
</evidence>
<keyword evidence="13 18" id="KW-0862">Zinc</keyword>
<keyword evidence="16 18" id="KW-0234">DNA repair</keyword>
<dbReference type="CDD" id="cd16493">
    <property type="entry name" value="RING-CH-C4HC3_NSE1"/>
    <property type="match status" value="1"/>
</dbReference>
<keyword evidence="15 18" id="KW-0233">DNA recombination</keyword>
<evidence type="ECO:0000313" key="22">
    <source>
        <dbReference type="Proteomes" id="UP000507470"/>
    </source>
</evidence>
<evidence type="ECO:0000259" key="20">
    <source>
        <dbReference type="Pfam" id="PF08746"/>
    </source>
</evidence>
<dbReference type="InterPro" id="IPR046349">
    <property type="entry name" value="C1-like_sf"/>
</dbReference>
<dbReference type="EMBL" id="CACVKT020007420">
    <property type="protein sequence ID" value="CAC5407575.1"/>
    <property type="molecule type" value="Genomic_DNA"/>
</dbReference>
<keyword evidence="10 18" id="KW-0227">DNA damage</keyword>
<dbReference type="Pfam" id="PF08746">
    <property type="entry name" value="zf-RING-like"/>
    <property type="match status" value="1"/>
</dbReference>
<reference evidence="21 22" key="1">
    <citation type="submission" date="2020-06" db="EMBL/GenBank/DDBJ databases">
        <authorList>
            <person name="Li R."/>
            <person name="Bekaert M."/>
        </authorList>
    </citation>
    <scope>NUCLEOTIDE SEQUENCE [LARGE SCALE GENOMIC DNA]</scope>
    <source>
        <strain evidence="22">wild</strain>
    </source>
</reference>
<keyword evidence="22" id="KW-1185">Reference proteome</keyword>
<dbReference type="Gene3D" id="1.10.10.10">
    <property type="entry name" value="Winged helix-like DNA-binding domain superfamily/Winged helix DNA-binding domain"/>
    <property type="match status" value="1"/>
</dbReference>